<dbReference type="Gene3D" id="3.30.730.10">
    <property type="entry name" value="AP2/ERF domain"/>
    <property type="match status" value="1"/>
</dbReference>
<evidence type="ECO:0000259" key="9">
    <source>
        <dbReference type="PROSITE" id="PS51032"/>
    </source>
</evidence>
<dbReference type="SUPFAM" id="SSF54171">
    <property type="entry name" value="DNA-binding domain"/>
    <property type="match status" value="1"/>
</dbReference>
<keyword evidence="4" id="KW-0238">DNA-binding</keyword>
<evidence type="ECO:0000256" key="6">
    <source>
        <dbReference type="ARBA" id="ARBA00023163"/>
    </source>
</evidence>
<name>A0AAW1H3M9_SAPOF</name>
<evidence type="ECO:0000256" key="5">
    <source>
        <dbReference type="ARBA" id="ARBA00023159"/>
    </source>
</evidence>
<dbReference type="InterPro" id="IPR036955">
    <property type="entry name" value="AP2/ERF_dom_sf"/>
</dbReference>
<proteinExistence type="inferred from homology"/>
<gene>
    <name evidence="10" type="ORF">RND81_13G203600</name>
</gene>
<keyword evidence="7" id="KW-0539">Nucleus</keyword>
<organism evidence="10 11">
    <name type="scientific">Saponaria officinalis</name>
    <name type="common">Common soapwort</name>
    <name type="synonym">Lychnis saponaria</name>
    <dbReference type="NCBI Taxonomy" id="3572"/>
    <lineage>
        <taxon>Eukaryota</taxon>
        <taxon>Viridiplantae</taxon>
        <taxon>Streptophyta</taxon>
        <taxon>Embryophyta</taxon>
        <taxon>Tracheophyta</taxon>
        <taxon>Spermatophyta</taxon>
        <taxon>Magnoliopsida</taxon>
        <taxon>eudicotyledons</taxon>
        <taxon>Gunneridae</taxon>
        <taxon>Pentapetalae</taxon>
        <taxon>Caryophyllales</taxon>
        <taxon>Caryophyllaceae</taxon>
        <taxon>Caryophylleae</taxon>
        <taxon>Saponaria</taxon>
    </lineage>
</organism>
<dbReference type="GO" id="GO:0009873">
    <property type="term" value="P:ethylene-activated signaling pathway"/>
    <property type="evidence" value="ECO:0007669"/>
    <property type="project" value="UniProtKB-KW"/>
</dbReference>
<comment type="caution">
    <text evidence="10">The sequence shown here is derived from an EMBL/GenBank/DDBJ whole genome shotgun (WGS) entry which is preliminary data.</text>
</comment>
<dbReference type="PRINTS" id="PR00367">
    <property type="entry name" value="ETHRSPELEMNT"/>
</dbReference>
<dbReference type="CDD" id="cd00018">
    <property type="entry name" value="AP2"/>
    <property type="match status" value="1"/>
</dbReference>
<reference evidence="10" key="1">
    <citation type="submission" date="2024-03" db="EMBL/GenBank/DDBJ databases">
        <title>WGS assembly of Saponaria officinalis var. Norfolk2.</title>
        <authorList>
            <person name="Jenkins J."/>
            <person name="Shu S."/>
            <person name="Grimwood J."/>
            <person name="Barry K."/>
            <person name="Goodstein D."/>
            <person name="Schmutz J."/>
            <person name="Leebens-Mack J."/>
            <person name="Osbourn A."/>
        </authorList>
    </citation>
    <scope>NUCLEOTIDE SEQUENCE [LARGE SCALE GENOMIC DNA]</scope>
    <source>
        <strain evidence="10">JIC</strain>
    </source>
</reference>
<protein>
    <recommendedName>
        <fullName evidence="9">AP2/ERF domain-containing protein</fullName>
    </recommendedName>
</protein>
<comment type="similarity">
    <text evidence="8">Belongs to the AP2/ERF transcription factor family. ERF subfamily.</text>
</comment>
<evidence type="ECO:0000313" key="11">
    <source>
        <dbReference type="Proteomes" id="UP001443914"/>
    </source>
</evidence>
<keyword evidence="5" id="KW-0010">Activator</keyword>
<dbReference type="EMBL" id="JBDFQZ010000013">
    <property type="protein sequence ID" value="KAK9670461.1"/>
    <property type="molecule type" value="Genomic_DNA"/>
</dbReference>
<keyword evidence="11" id="KW-1185">Reference proteome</keyword>
<dbReference type="SMART" id="SM00380">
    <property type="entry name" value="AP2"/>
    <property type="match status" value="1"/>
</dbReference>
<dbReference type="PANTHER" id="PTHR31657">
    <property type="entry name" value="ETHYLENE-RESPONSIVE TRANSCRIPTION FACTOR ERF061"/>
    <property type="match status" value="1"/>
</dbReference>
<evidence type="ECO:0000256" key="8">
    <source>
        <dbReference type="ARBA" id="ARBA00024343"/>
    </source>
</evidence>
<dbReference type="GO" id="GO:0005634">
    <property type="term" value="C:nucleus"/>
    <property type="evidence" value="ECO:0007669"/>
    <property type="project" value="UniProtKB-SubCell"/>
</dbReference>
<dbReference type="GO" id="GO:0000976">
    <property type="term" value="F:transcription cis-regulatory region binding"/>
    <property type="evidence" value="ECO:0007669"/>
    <property type="project" value="UniProtKB-ARBA"/>
</dbReference>
<keyword evidence="2" id="KW-0936">Ethylene signaling pathway</keyword>
<evidence type="ECO:0000256" key="2">
    <source>
        <dbReference type="ARBA" id="ARBA00022745"/>
    </source>
</evidence>
<feature type="domain" description="AP2/ERF" evidence="9">
    <location>
        <begin position="86"/>
        <end position="143"/>
    </location>
</feature>
<evidence type="ECO:0000256" key="4">
    <source>
        <dbReference type="ARBA" id="ARBA00023125"/>
    </source>
</evidence>
<sequence length="257" mass="28812">MATIINSFDTNTNHFDLVNDELINALQPFINTYPTNNPYNYDHIFPGSGLGSGYNSRKINQLLSPKPILMKQQRATPQKNKPTEKLYRGVRQRHWGKWVAEIRLPKNRTRLWLGTFETAEAAALAYDNAAYKLRGEHAKLNFTELKHYGSFVLGHFGHFKPLPPSVNAKIDAICQGLEGCRTQGNSGVSDFAPAAKIEEFVPKTEEFSGESSVGDSCSSPDLGISFLEFKECLGCWYESENSTLNKFPSVEIDWASL</sequence>
<dbReference type="InterPro" id="IPR001471">
    <property type="entry name" value="AP2/ERF_dom"/>
</dbReference>
<dbReference type="InterPro" id="IPR016177">
    <property type="entry name" value="DNA-bd_dom_sf"/>
</dbReference>
<dbReference type="GO" id="GO:0003700">
    <property type="term" value="F:DNA-binding transcription factor activity"/>
    <property type="evidence" value="ECO:0007669"/>
    <property type="project" value="InterPro"/>
</dbReference>
<keyword evidence="6" id="KW-0804">Transcription</keyword>
<keyword evidence="3" id="KW-0805">Transcription regulation</keyword>
<dbReference type="Proteomes" id="UP001443914">
    <property type="component" value="Unassembled WGS sequence"/>
</dbReference>
<comment type="subcellular location">
    <subcellularLocation>
        <location evidence="1">Nucleus</location>
    </subcellularLocation>
</comment>
<evidence type="ECO:0000256" key="1">
    <source>
        <dbReference type="ARBA" id="ARBA00004123"/>
    </source>
</evidence>
<dbReference type="InterPro" id="IPR051758">
    <property type="entry name" value="ERF/AP2-like"/>
</dbReference>
<dbReference type="FunFam" id="3.30.730.10:FF:000001">
    <property type="entry name" value="Ethylene-responsive transcription factor 2"/>
    <property type="match status" value="1"/>
</dbReference>
<accession>A0AAW1H3M9</accession>
<evidence type="ECO:0000256" key="7">
    <source>
        <dbReference type="ARBA" id="ARBA00023242"/>
    </source>
</evidence>
<evidence type="ECO:0000313" key="10">
    <source>
        <dbReference type="EMBL" id="KAK9670461.1"/>
    </source>
</evidence>
<dbReference type="Pfam" id="PF00847">
    <property type="entry name" value="AP2"/>
    <property type="match status" value="1"/>
</dbReference>
<dbReference type="PANTHER" id="PTHR31657:SF78">
    <property type="entry name" value="ETHYLENE-RESPONSIVE TRANSCRIPTION FACTOR ERF060"/>
    <property type="match status" value="1"/>
</dbReference>
<dbReference type="PROSITE" id="PS51032">
    <property type="entry name" value="AP2_ERF"/>
    <property type="match status" value="1"/>
</dbReference>
<dbReference type="AlphaFoldDB" id="A0AAW1H3M9"/>
<evidence type="ECO:0000256" key="3">
    <source>
        <dbReference type="ARBA" id="ARBA00023015"/>
    </source>
</evidence>